<organism evidence="2">
    <name type="scientific">uncultured Helicobacter sp</name>
    <dbReference type="NCBI Taxonomy" id="175537"/>
    <lineage>
        <taxon>Bacteria</taxon>
        <taxon>Pseudomonadati</taxon>
        <taxon>Campylobacterota</taxon>
        <taxon>Epsilonproteobacteria</taxon>
        <taxon>Campylobacterales</taxon>
        <taxon>Helicobacteraceae</taxon>
        <taxon>Helicobacter</taxon>
        <taxon>environmental samples</taxon>
    </lineage>
</organism>
<dbReference type="Pfam" id="PF02321">
    <property type="entry name" value="OEP"/>
    <property type="match status" value="2"/>
</dbReference>
<dbReference type="InterPro" id="IPR003423">
    <property type="entry name" value="OMP_efflux"/>
</dbReference>
<gene>
    <name evidence="2" type="ORF">Helico5904_0680</name>
</gene>
<dbReference type="Gene3D" id="1.20.1600.10">
    <property type="entry name" value="Outer membrane efflux proteins (OEP)"/>
    <property type="match status" value="1"/>
</dbReference>
<accession>A0A650ELE5</accession>
<evidence type="ECO:0008006" key="3">
    <source>
        <dbReference type="Google" id="ProtNLM"/>
    </source>
</evidence>
<proteinExistence type="inferred from homology"/>
<dbReference type="EMBL" id="MN577569">
    <property type="protein sequence ID" value="QGT50396.1"/>
    <property type="molecule type" value="Genomic_DNA"/>
</dbReference>
<name>A0A650ELE5_9HELI</name>
<protein>
    <recommendedName>
        <fullName evidence="3">RND transporter</fullName>
    </recommendedName>
</protein>
<evidence type="ECO:0000256" key="1">
    <source>
        <dbReference type="ARBA" id="ARBA00007613"/>
    </source>
</evidence>
<dbReference type="SUPFAM" id="SSF56954">
    <property type="entry name" value="Outer membrane efflux proteins (OEP)"/>
    <property type="match status" value="1"/>
</dbReference>
<comment type="similarity">
    <text evidence="1">Belongs to the outer membrane factor (OMF) (TC 1.B.17) family.</text>
</comment>
<dbReference type="Gene3D" id="2.20.200.10">
    <property type="entry name" value="Outer membrane efflux proteins (OEP)"/>
    <property type="match status" value="1"/>
</dbReference>
<dbReference type="AlphaFoldDB" id="A0A650ELE5"/>
<evidence type="ECO:0000313" key="2">
    <source>
        <dbReference type="EMBL" id="QGT50396.1"/>
    </source>
</evidence>
<sequence length="492" mass="54762">MSVLCGVGCTTKIPNTQEIASLNHIPESFRNAQSSVLQEKASQTDIEAFSQFTNLIDDKILYSLVEIALEKNTNVLAMASRIKQAQAQAKISTANMFPTINGGINTSYIDRRTLSESTRVQPGANSINATASLSWELDLFGKLNALRQSSKKDYAQAQSNLQYAQITLIAEVGTLYFTLRENAYNLKAAQSMLQNHEEILRINSSKHTLGLIDVSTYRGLVANTTNQRNNVETLSYTYEQNKNALLTLLNISANELDSKVDFLDSQYDLPSVKEFYVNTLPSEVLLSRPDIQSTIYALHSQLYKETNAKAARFPTISFNGSIGEILYSSNGAGSLVFQIANAITAPLLNRTSLRQNHLIQKELSKEAYYTLQNTINTALGEIENALFDIDSKKRQTENNASVLDVGLKAYESDKRKNRDGLLDKNDFLTNENTFVNLQTQFFTSKTNEILAVITLFKAFGGNLYISNTEVSQVNPLKEENDNKSSQDNGEKQ</sequence>
<dbReference type="PANTHER" id="PTHR30203:SF31">
    <property type="entry name" value="RND EFFLUX SYSTEM, OUTER MEMBRANE LIPOPROTEIN, NODT"/>
    <property type="match status" value="1"/>
</dbReference>
<dbReference type="InterPro" id="IPR010131">
    <property type="entry name" value="MdtP/NodT-like"/>
</dbReference>
<dbReference type="PANTHER" id="PTHR30203">
    <property type="entry name" value="OUTER MEMBRANE CATION EFFLUX PROTEIN"/>
    <property type="match status" value="1"/>
</dbReference>
<dbReference type="GO" id="GO:0015562">
    <property type="term" value="F:efflux transmembrane transporter activity"/>
    <property type="evidence" value="ECO:0007669"/>
    <property type="project" value="InterPro"/>
</dbReference>
<reference evidence="2" key="1">
    <citation type="journal article" date="2020" name="J. ISSAAS">
        <title>Lactobacilli and other gastrointestinal microbiota of Peromyscus leucopus, reservoir host for agents of Lyme disease and other zoonoses in North America.</title>
        <authorList>
            <person name="Milovic A."/>
            <person name="Bassam K."/>
            <person name="Shao H."/>
            <person name="Chatzistamou I."/>
            <person name="Tufts D.M."/>
            <person name="Diuk-Wasser M."/>
            <person name="Barbour A.G."/>
        </authorList>
    </citation>
    <scope>NUCLEOTIDE SEQUENCE</scope>
    <source>
        <strain evidence="2">LL4</strain>
    </source>
</reference>